<dbReference type="Proteomes" id="UP001548189">
    <property type="component" value="Unassembled WGS sequence"/>
</dbReference>
<proteinExistence type="predicted"/>
<evidence type="ECO:0000313" key="1">
    <source>
        <dbReference type="EMBL" id="MET1256298.1"/>
    </source>
</evidence>
<keyword evidence="2" id="KW-1185">Reference proteome</keyword>
<reference evidence="1 2" key="1">
    <citation type="submission" date="2024-06" db="EMBL/GenBank/DDBJ databases">
        <authorList>
            <person name="Li F."/>
        </authorList>
    </citation>
    <scope>NUCLEOTIDE SEQUENCE [LARGE SCALE GENOMIC DNA]</scope>
    <source>
        <strain evidence="1 2">GXAS 311</strain>
    </source>
</reference>
<protein>
    <submittedName>
        <fullName evidence="1">Uncharacterized protein</fullName>
    </submittedName>
</protein>
<comment type="caution">
    <text evidence="1">The sequence shown here is derived from an EMBL/GenBank/DDBJ whole genome shotgun (WGS) entry which is preliminary data.</text>
</comment>
<gene>
    <name evidence="1" type="ORF">ABVT43_14250</name>
</gene>
<organism evidence="1 2">
    <name type="scientific">Aliikangiella maris</name>
    <dbReference type="NCBI Taxonomy" id="3162458"/>
    <lineage>
        <taxon>Bacteria</taxon>
        <taxon>Pseudomonadati</taxon>
        <taxon>Pseudomonadota</taxon>
        <taxon>Gammaproteobacteria</taxon>
        <taxon>Oceanospirillales</taxon>
        <taxon>Pleioneaceae</taxon>
        <taxon>Aliikangiella</taxon>
    </lineage>
</organism>
<name>A0ABV2BWX6_9GAMM</name>
<dbReference type="EMBL" id="JBEVCJ010000019">
    <property type="protein sequence ID" value="MET1256298.1"/>
    <property type="molecule type" value="Genomic_DNA"/>
</dbReference>
<sequence>MSDITSPMSIILTNNNGVNLSLISCEITASSAEKELKLAPTIDGYSTDGGYGTPASRTPYQVKWTYSPDGGSTLLTFDCRLSGESGITIIPSKSGPLAEQWIIGESPILDRGIWIVRFSYSAAS</sequence>
<evidence type="ECO:0000313" key="2">
    <source>
        <dbReference type="Proteomes" id="UP001548189"/>
    </source>
</evidence>
<accession>A0ABV2BWX6</accession>